<dbReference type="Pfam" id="PF00188">
    <property type="entry name" value="CAP"/>
    <property type="match status" value="1"/>
</dbReference>
<dbReference type="InterPro" id="IPR035940">
    <property type="entry name" value="CAP_sf"/>
</dbReference>
<protein>
    <submittedName>
        <fullName evidence="5">SCP domain-containing protein</fullName>
    </submittedName>
</protein>
<feature type="chain" id="PRO_5043125935" evidence="1">
    <location>
        <begin position="17"/>
        <end position="227"/>
    </location>
</feature>
<evidence type="ECO:0000313" key="4">
    <source>
        <dbReference type="Proteomes" id="UP000271162"/>
    </source>
</evidence>
<feature type="signal peptide" evidence="1">
    <location>
        <begin position="1"/>
        <end position="16"/>
    </location>
</feature>
<reference evidence="5" key="1">
    <citation type="submission" date="2017-02" db="UniProtKB">
        <authorList>
            <consortium name="WormBaseParasite"/>
        </authorList>
    </citation>
    <scope>IDENTIFICATION</scope>
</reference>
<evidence type="ECO:0000256" key="1">
    <source>
        <dbReference type="SAM" id="SignalP"/>
    </source>
</evidence>
<dbReference type="EMBL" id="UYSL01024385">
    <property type="protein sequence ID" value="VDL83422.1"/>
    <property type="molecule type" value="Genomic_DNA"/>
</dbReference>
<keyword evidence="4" id="KW-1185">Reference proteome</keyword>
<organism evidence="5">
    <name type="scientific">Nippostrongylus brasiliensis</name>
    <name type="common">Rat hookworm</name>
    <dbReference type="NCBI Taxonomy" id="27835"/>
    <lineage>
        <taxon>Eukaryota</taxon>
        <taxon>Metazoa</taxon>
        <taxon>Ecdysozoa</taxon>
        <taxon>Nematoda</taxon>
        <taxon>Chromadorea</taxon>
        <taxon>Rhabditida</taxon>
        <taxon>Rhabditina</taxon>
        <taxon>Rhabditomorpha</taxon>
        <taxon>Strongyloidea</taxon>
        <taxon>Heligmosomidae</taxon>
        <taxon>Nippostrongylus</taxon>
    </lineage>
</organism>
<evidence type="ECO:0000259" key="2">
    <source>
        <dbReference type="SMART" id="SM00198"/>
    </source>
</evidence>
<proteinExistence type="predicted"/>
<accession>A0A0N4YR13</accession>
<dbReference type="InterPro" id="IPR001283">
    <property type="entry name" value="CRISP-related"/>
</dbReference>
<evidence type="ECO:0000313" key="5">
    <source>
        <dbReference type="WBParaSite" id="NBR_0001968501-mRNA-1"/>
    </source>
</evidence>
<dbReference type="Proteomes" id="UP000271162">
    <property type="component" value="Unassembled WGS sequence"/>
</dbReference>
<evidence type="ECO:0000313" key="3">
    <source>
        <dbReference type="EMBL" id="VDL83422.1"/>
    </source>
</evidence>
<dbReference type="InterPro" id="IPR014044">
    <property type="entry name" value="CAP_dom"/>
</dbReference>
<dbReference type="PRINTS" id="PR00837">
    <property type="entry name" value="V5TPXLIKE"/>
</dbReference>
<sequence length="227" mass="25441">MRSLYLLSVMFMGAAASPAVTNNMCANYPEAKLDDDTRTTFTEGHNRFRAAVANGYAYVGQYGFSQYAEDMEAMEWSCTEEGNAIKLAEEKCTKQPTAPKGFRMNTALVDKAGKTSDKAIEEALGKWRNEIMRHGMPEDLVFTAEWKNKIGHATKMIWHSSSKLACAYADCKDKYSIVCLYSPKSNMIGKPIYKKADEWAFICTGCPKDKKCGDELDKLCYPPWALP</sequence>
<dbReference type="STRING" id="27835.A0A0N4YR13"/>
<dbReference type="Gene3D" id="3.40.33.10">
    <property type="entry name" value="CAP"/>
    <property type="match status" value="1"/>
</dbReference>
<feature type="domain" description="SCP" evidence="2">
    <location>
        <begin position="36"/>
        <end position="189"/>
    </location>
</feature>
<dbReference type="CDD" id="cd05380">
    <property type="entry name" value="CAP_euk"/>
    <property type="match status" value="1"/>
</dbReference>
<dbReference type="SMART" id="SM00198">
    <property type="entry name" value="SCP"/>
    <property type="match status" value="1"/>
</dbReference>
<name>A0A0N4YR13_NIPBR</name>
<dbReference type="AlphaFoldDB" id="A0A0N4YR13"/>
<reference evidence="3 4" key="2">
    <citation type="submission" date="2018-11" db="EMBL/GenBank/DDBJ databases">
        <authorList>
            <consortium name="Pathogen Informatics"/>
        </authorList>
    </citation>
    <scope>NUCLEOTIDE SEQUENCE [LARGE SCALE GENOMIC DNA]</scope>
</reference>
<dbReference type="WBParaSite" id="NBR_0001968501-mRNA-1">
    <property type="protein sequence ID" value="NBR_0001968501-mRNA-1"/>
    <property type="gene ID" value="NBR_0001968501"/>
</dbReference>
<dbReference type="SUPFAM" id="SSF55797">
    <property type="entry name" value="PR-1-like"/>
    <property type="match status" value="1"/>
</dbReference>
<dbReference type="PANTHER" id="PTHR10334">
    <property type="entry name" value="CYSTEINE-RICH SECRETORY PROTEIN-RELATED"/>
    <property type="match status" value="1"/>
</dbReference>
<keyword evidence="1" id="KW-0732">Signal</keyword>
<gene>
    <name evidence="3" type="ORF">NBR_LOCUS19686</name>
</gene>